<dbReference type="EMBL" id="PQIB02000002">
    <property type="protein sequence ID" value="RLN32897.1"/>
    <property type="molecule type" value="Genomic_DNA"/>
</dbReference>
<reference evidence="3" key="1">
    <citation type="journal article" date="2019" name="Nat. Commun.">
        <title>The genome of broomcorn millet.</title>
        <authorList>
            <person name="Zou C."/>
            <person name="Miki D."/>
            <person name="Li D."/>
            <person name="Tang Q."/>
            <person name="Xiao L."/>
            <person name="Rajput S."/>
            <person name="Deng P."/>
            <person name="Jia W."/>
            <person name="Huang R."/>
            <person name="Zhang M."/>
            <person name="Sun Y."/>
            <person name="Hu J."/>
            <person name="Fu X."/>
            <person name="Schnable P.S."/>
            <person name="Li F."/>
            <person name="Zhang H."/>
            <person name="Feng B."/>
            <person name="Zhu X."/>
            <person name="Liu R."/>
            <person name="Schnable J.C."/>
            <person name="Zhu J.-K."/>
            <person name="Zhang H."/>
        </authorList>
    </citation>
    <scope>NUCLEOTIDE SEQUENCE [LARGE SCALE GENOMIC DNA]</scope>
</reference>
<gene>
    <name evidence="2" type="ORF">C2845_PM03G04460</name>
</gene>
<dbReference type="Proteomes" id="UP000275267">
    <property type="component" value="Unassembled WGS sequence"/>
</dbReference>
<evidence type="ECO:0000313" key="2">
    <source>
        <dbReference type="EMBL" id="RLN32897.1"/>
    </source>
</evidence>
<name>A0A3L6T626_PANMI</name>
<accession>A0A3L6T626</accession>
<dbReference type="OrthoDB" id="721769at2759"/>
<feature type="region of interest" description="Disordered" evidence="1">
    <location>
        <begin position="124"/>
        <end position="230"/>
    </location>
</feature>
<keyword evidence="3" id="KW-1185">Reference proteome</keyword>
<evidence type="ECO:0000256" key="1">
    <source>
        <dbReference type="SAM" id="MobiDB-lite"/>
    </source>
</evidence>
<feature type="region of interest" description="Disordered" evidence="1">
    <location>
        <begin position="275"/>
        <end position="358"/>
    </location>
</feature>
<protein>
    <submittedName>
        <fullName evidence="2">Trithorax group protein osa-like</fullName>
    </submittedName>
</protein>
<sequence>MVHQGREDMGHFTASFPTPTTIGAQAIQAPFQANGSEPFSGSRFPWSGHPGLSNTLVPPAVAPQTFQPESHLHRCWTMPQAGVPNASPFQHFTGAAVQPLPHRHSEELAARVAAININILTSPPFQPNNYTHGWPPPPPPPPSQQQQAPPAPRYPTLQPVGPGDGAVWGVPLPPPQDAHFHQWPTVDMAPNGSGPAQRQPGGESSWAHQEQRPGVPAAPPASGSTQAHAPVSGKTFEELLMEAGIVDDWAVDDMFVDDLIDDLLGPEAVRGGPVVSLGGGGGLPPPPPGAAGSSSDPSRGQVSLRMVRAWEEEEEEEPVGSAVGGCGRGPEAAAEARARRRRRMAKRKEAIARARPGN</sequence>
<dbReference type="AlphaFoldDB" id="A0A3L6T626"/>
<proteinExistence type="predicted"/>
<organism evidence="2 3">
    <name type="scientific">Panicum miliaceum</name>
    <name type="common">Proso millet</name>
    <name type="synonym">Broomcorn millet</name>
    <dbReference type="NCBI Taxonomy" id="4540"/>
    <lineage>
        <taxon>Eukaryota</taxon>
        <taxon>Viridiplantae</taxon>
        <taxon>Streptophyta</taxon>
        <taxon>Embryophyta</taxon>
        <taxon>Tracheophyta</taxon>
        <taxon>Spermatophyta</taxon>
        <taxon>Magnoliopsida</taxon>
        <taxon>Liliopsida</taxon>
        <taxon>Poales</taxon>
        <taxon>Poaceae</taxon>
        <taxon>PACMAD clade</taxon>
        <taxon>Panicoideae</taxon>
        <taxon>Panicodae</taxon>
        <taxon>Paniceae</taxon>
        <taxon>Panicinae</taxon>
        <taxon>Panicum</taxon>
        <taxon>Panicum sect. Panicum</taxon>
    </lineage>
</organism>
<comment type="caution">
    <text evidence="2">The sequence shown here is derived from an EMBL/GenBank/DDBJ whole genome shotgun (WGS) entry which is preliminary data.</text>
</comment>
<feature type="compositionally biased region" description="Low complexity" evidence="1">
    <location>
        <begin position="290"/>
        <end position="300"/>
    </location>
</feature>
<feature type="compositionally biased region" description="Pro residues" evidence="1">
    <location>
        <begin position="134"/>
        <end position="153"/>
    </location>
</feature>
<evidence type="ECO:0000313" key="3">
    <source>
        <dbReference type="Proteomes" id="UP000275267"/>
    </source>
</evidence>